<organism evidence="1 3">
    <name type="scientific">Leptospira bourretii</name>
    <dbReference type="NCBI Taxonomy" id="2484962"/>
    <lineage>
        <taxon>Bacteria</taxon>
        <taxon>Pseudomonadati</taxon>
        <taxon>Spirochaetota</taxon>
        <taxon>Spirochaetia</taxon>
        <taxon>Leptospirales</taxon>
        <taxon>Leptospiraceae</taxon>
        <taxon>Leptospira</taxon>
    </lineage>
</organism>
<evidence type="ECO:0000313" key="2">
    <source>
        <dbReference type="EMBL" id="TGK88973.1"/>
    </source>
</evidence>
<comment type="caution">
    <text evidence="1">The sequence shown here is derived from an EMBL/GenBank/DDBJ whole genome shotgun (WGS) entry which is preliminary data.</text>
</comment>
<reference evidence="3 4" key="2">
    <citation type="journal article" date="2019" name="PLoS Negl. Trop. Dis.">
        <title>Revisiting the worldwide diversity of Leptospira species in the environment.</title>
        <authorList>
            <person name="Vincent A.T."/>
            <person name="Schiettekatte O."/>
            <person name="Bourhy P."/>
            <person name="Veyrier F.J."/>
            <person name="Picardeau M."/>
        </authorList>
    </citation>
    <scope>NUCLEOTIDE SEQUENCE [LARGE SCALE GENOMIC DNA]</scope>
    <source>
        <strain evidence="1 3">201800280</strain>
        <strain evidence="4">201800281</strain>
    </source>
</reference>
<dbReference type="OrthoDB" id="339860at2"/>
<proteinExistence type="predicted"/>
<accession>A0A4V3JKY5</accession>
<evidence type="ECO:0008006" key="5">
    <source>
        <dbReference type="Google" id="ProtNLM"/>
    </source>
</evidence>
<evidence type="ECO:0000313" key="3">
    <source>
        <dbReference type="Proteomes" id="UP000297394"/>
    </source>
</evidence>
<dbReference type="Proteomes" id="UP000297394">
    <property type="component" value="Unassembled WGS sequence"/>
</dbReference>
<gene>
    <name evidence="1" type="ORF">EHQ23_05680</name>
    <name evidence="2" type="ORF">EHQ26_18205</name>
</gene>
<sequence length="227" mass="25766">MRNIFLLLLTITLFSCRVKPEIVPNSQNQSSAIVFEFVIPKILMGYFYPIRVMFVKLDKSKNNISELKMVETNFLTRSRYYVFNIEPGEYAFVGAHVQEIDPQTKKQANVYYIMDRQNLEKSKFSVKPNQIIVLGKYIADFNQTKLGIDPDMDNVGESIVGSFKTSLSAKISSAIISTLLTGDAGQSDSSGYSGFKEIIQTSEIIEEMKKQTKLDLEETKWSSLPIQ</sequence>
<dbReference type="AlphaFoldDB" id="A0A4V3JKY5"/>
<reference evidence="2" key="1">
    <citation type="submission" date="2018-10" db="EMBL/GenBank/DDBJ databases">
        <authorList>
            <person name="Vincent A.T."/>
            <person name="Schiettekatte O."/>
            <person name="Bourhy P."/>
            <person name="Veyrier F.J."/>
            <person name="Picardeau M."/>
        </authorList>
    </citation>
    <scope>NUCLEOTIDE SEQUENCE</scope>
    <source>
        <strain evidence="2">201800281</strain>
    </source>
</reference>
<name>A0A4V3JKY5_9LEPT</name>
<protein>
    <recommendedName>
        <fullName evidence="5">Lipoprotein</fullName>
    </recommendedName>
</protein>
<dbReference type="Proteomes" id="UP000297918">
    <property type="component" value="Unassembled WGS sequence"/>
</dbReference>
<evidence type="ECO:0000313" key="1">
    <source>
        <dbReference type="EMBL" id="TGK88324.1"/>
    </source>
</evidence>
<keyword evidence="4" id="KW-1185">Reference proteome</keyword>
<evidence type="ECO:0000313" key="4">
    <source>
        <dbReference type="Proteomes" id="UP000297918"/>
    </source>
</evidence>
<dbReference type="PROSITE" id="PS51257">
    <property type="entry name" value="PROKAR_LIPOPROTEIN"/>
    <property type="match status" value="1"/>
</dbReference>
<dbReference type="EMBL" id="RQFL01000031">
    <property type="protein sequence ID" value="TGK88973.1"/>
    <property type="molecule type" value="Genomic_DNA"/>
</dbReference>
<dbReference type="EMBL" id="RQFM01000010">
    <property type="protein sequence ID" value="TGK88324.1"/>
    <property type="molecule type" value="Genomic_DNA"/>
</dbReference>